<dbReference type="EMBL" id="CAJVPY010004080">
    <property type="protein sequence ID" value="CAG8609677.1"/>
    <property type="molecule type" value="Genomic_DNA"/>
</dbReference>
<gene>
    <name evidence="1" type="ORF">DERYTH_LOCUS8069</name>
</gene>
<dbReference type="Proteomes" id="UP000789405">
    <property type="component" value="Unassembled WGS sequence"/>
</dbReference>
<organism evidence="1 2">
    <name type="scientific">Dentiscutata erythropus</name>
    <dbReference type="NCBI Taxonomy" id="1348616"/>
    <lineage>
        <taxon>Eukaryota</taxon>
        <taxon>Fungi</taxon>
        <taxon>Fungi incertae sedis</taxon>
        <taxon>Mucoromycota</taxon>
        <taxon>Glomeromycotina</taxon>
        <taxon>Glomeromycetes</taxon>
        <taxon>Diversisporales</taxon>
        <taxon>Gigasporaceae</taxon>
        <taxon>Dentiscutata</taxon>
    </lineage>
</organism>
<reference evidence="1" key="1">
    <citation type="submission" date="2021-06" db="EMBL/GenBank/DDBJ databases">
        <authorList>
            <person name="Kallberg Y."/>
            <person name="Tangrot J."/>
            <person name="Rosling A."/>
        </authorList>
    </citation>
    <scope>NUCLEOTIDE SEQUENCE</scope>
    <source>
        <strain evidence="1">MA453B</strain>
    </source>
</reference>
<comment type="caution">
    <text evidence="1">The sequence shown here is derived from an EMBL/GenBank/DDBJ whole genome shotgun (WGS) entry which is preliminary data.</text>
</comment>
<keyword evidence="2" id="KW-1185">Reference proteome</keyword>
<proteinExistence type="predicted"/>
<evidence type="ECO:0000313" key="2">
    <source>
        <dbReference type="Proteomes" id="UP000789405"/>
    </source>
</evidence>
<name>A0A9N9CN86_9GLOM</name>
<evidence type="ECO:0000313" key="1">
    <source>
        <dbReference type="EMBL" id="CAG8609677.1"/>
    </source>
</evidence>
<accession>A0A9N9CN86</accession>
<sequence length="107" mass="12251">MYKNLDIDDNLKKVLAENYPNIDDLINEENKSTSSDKWQSDKSVLLELSKLSKFSKSHERFKQIISGDYSNIDDSINEENKSTSSDNLMLFSNLSLTKDSELGNQHC</sequence>
<protein>
    <submittedName>
        <fullName evidence="1">17309_t:CDS:1</fullName>
    </submittedName>
</protein>
<dbReference type="AlphaFoldDB" id="A0A9N9CN86"/>